<dbReference type="OrthoDB" id="5894408at2"/>
<dbReference type="Pfam" id="PF00563">
    <property type="entry name" value="EAL"/>
    <property type="match status" value="1"/>
</dbReference>
<evidence type="ECO:0000259" key="2">
    <source>
        <dbReference type="PROSITE" id="PS50883"/>
    </source>
</evidence>
<gene>
    <name evidence="3" type="ORF">CWC19_17185</name>
    <name evidence="4" type="ORF">CWC20_13225</name>
</gene>
<evidence type="ECO:0000313" key="5">
    <source>
        <dbReference type="Proteomes" id="UP000307164"/>
    </source>
</evidence>
<dbReference type="GO" id="GO:0071111">
    <property type="term" value="F:cyclic-guanylate-specific phosphodiesterase activity"/>
    <property type="evidence" value="ECO:0007669"/>
    <property type="project" value="InterPro"/>
</dbReference>
<dbReference type="RefSeq" id="WP_138592998.1">
    <property type="nucleotide sequence ID" value="NZ_PNBW01000061.1"/>
</dbReference>
<reference evidence="5 6" key="1">
    <citation type="submission" date="2018-01" db="EMBL/GenBank/DDBJ databases">
        <authorList>
            <person name="Paulsen S."/>
            <person name="Gram L.K."/>
        </authorList>
    </citation>
    <scope>NUCLEOTIDE SEQUENCE [LARGE SCALE GENOMIC DNA]</scope>
    <source>
        <strain evidence="3 6">S3790</strain>
        <strain evidence="4 5">S3895</strain>
    </source>
</reference>
<dbReference type="SMART" id="SM00052">
    <property type="entry name" value="EAL"/>
    <property type="match status" value="1"/>
</dbReference>
<dbReference type="AlphaFoldDB" id="A0A5S3V5H4"/>
<dbReference type="InterPro" id="IPR050706">
    <property type="entry name" value="Cyclic-di-GMP_PDE-like"/>
</dbReference>
<feature type="transmembrane region" description="Helical" evidence="1">
    <location>
        <begin position="108"/>
        <end position="130"/>
    </location>
</feature>
<dbReference type="InterPro" id="IPR001633">
    <property type="entry name" value="EAL_dom"/>
</dbReference>
<evidence type="ECO:0000256" key="1">
    <source>
        <dbReference type="SAM" id="Phobius"/>
    </source>
</evidence>
<keyword evidence="1" id="KW-0472">Membrane</keyword>
<evidence type="ECO:0000313" key="6">
    <source>
        <dbReference type="Proteomes" id="UP000307217"/>
    </source>
</evidence>
<comment type="caution">
    <text evidence="3">The sequence shown here is derived from an EMBL/GenBank/DDBJ whole genome shotgun (WGS) entry which is preliminary data.</text>
</comment>
<dbReference type="CDD" id="cd01948">
    <property type="entry name" value="EAL"/>
    <property type="match status" value="1"/>
</dbReference>
<keyword evidence="1" id="KW-0812">Transmembrane</keyword>
<dbReference type="Gene3D" id="3.20.20.450">
    <property type="entry name" value="EAL domain"/>
    <property type="match status" value="1"/>
</dbReference>
<dbReference type="PANTHER" id="PTHR33121:SF32">
    <property type="entry name" value="RNASE E SPECIFICITY FACTOR CSRD"/>
    <property type="match status" value="1"/>
</dbReference>
<dbReference type="EMBL" id="PNBW01000061">
    <property type="protein sequence ID" value="TMO73442.1"/>
    <property type="molecule type" value="Genomic_DNA"/>
</dbReference>
<reference evidence="5 6" key="2">
    <citation type="submission" date="2019-06" db="EMBL/GenBank/DDBJ databases">
        <title>Co-occurence of chitin degradation, pigmentation and bioactivity in marine Pseudoalteromonas.</title>
        <authorList>
            <person name="Sonnenschein E.C."/>
            <person name="Bech P.K."/>
        </authorList>
    </citation>
    <scope>NUCLEOTIDE SEQUENCE [LARGE SCALE GENOMIC DNA]</scope>
    <source>
        <strain evidence="6">S3790</strain>
        <strain evidence="4 5">S3895</strain>
    </source>
</reference>
<evidence type="ECO:0000313" key="3">
    <source>
        <dbReference type="EMBL" id="TMO65821.1"/>
    </source>
</evidence>
<keyword evidence="1" id="KW-1133">Transmembrane helix</keyword>
<dbReference type="EMBL" id="PNBX01000084">
    <property type="protein sequence ID" value="TMO65821.1"/>
    <property type="molecule type" value="Genomic_DNA"/>
</dbReference>
<dbReference type="Proteomes" id="UP000307164">
    <property type="component" value="Unassembled WGS sequence"/>
</dbReference>
<feature type="domain" description="EAL" evidence="2">
    <location>
        <begin position="302"/>
        <end position="546"/>
    </location>
</feature>
<name>A0A5S3V5H4_9GAMM</name>
<evidence type="ECO:0000313" key="4">
    <source>
        <dbReference type="EMBL" id="TMO73442.1"/>
    </source>
</evidence>
<protein>
    <submittedName>
        <fullName evidence="3">EAL domain-containing protein</fullName>
    </submittedName>
</protein>
<dbReference type="InterPro" id="IPR035919">
    <property type="entry name" value="EAL_sf"/>
</dbReference>
<sequence>MKQFLEQLNSRIVRLYVVGFAVATVLILNTLLVHLLHLKTHQQGVEIVKQVQLLDEPARTPEKITQIAQMHGFSTASDTSAASRVEQDVFSYEGLSLTLSHPTVVKQYFAIFVFFNVLFIGFLMFCYRWLLIYRVRPKTPYSRSTQICVENNVALPTSIEPRKPDESLFNVFALVKWRYIIDSKVDPQQHFSIILAKHFSDYAKCSVKYLSSGALAVTFEQVPWGGVSRIEKKLHEVVFQALIMMRPDLSRKTVKIGACYYQARADQTQVYQLARSALAVAVNNVWQHVHMVPLNKTHATTMQSSEGDFIAYINKGQFVLFFQPLFCFKQQDIKQSEALLRVRHSQLGLISAKQFIPQIHSKSHLNTLDKTVVAHTLKVLKKEADKTKVSINLHYVNWCDDTFVCWLVNEIKVCAVASRVQFEVSAYDYYQHHRALLRAFSALAKLGAGVLLDQVTDVLPGKTLRAIPAMEAIKLAFELVHHIDSNQSQQRSVRQIVRQAERIGIPVYAVGVETQAELNCLQQLGVQGAQGYYFAELLQQIELVGY</sequence>
<feature type="transmembrane region" description="Helical" evidence="1">
    <location>
        <begin position="12"/>
        <end position="36"/>
    </location>
</feature>
<dbReference type="PANTHER" id="PTHR33121">
    <property type="entry name" value="CYCLIC DI-GMP PHOSPHODIESTERASE PDEF"/>
    <property type="match status" value="1"/>
</dbReference>
<organism evidence="3 6">
    <name type="scientific">Pseudoalteromonas aurantia</name>
    <dbReference type="NCBI Taxonomy" id="43654"/>
    <lineage>
        <taxon>Bacteria</taxon>
        <taxon>Pseudomonadati</taxon>
        <taxon>Pseudomonadota</taxon>
        <taxon>Gammaproteobacteria</taxon>
        <taxon>Alteromonadales</taxon>
        <taxon>Pseudoalteromonadaceae</taxon>
        <taxon>Pseudoalteromonas</taxon>
    </lineage>
</organism>
<keyword evidence="5" id="KW-1185">Reference proteome</keyword>
<dbReference type="PROSITE" id="PS50883">
    <property type="entry name" value="EAL"/>
    <property type="match status" value="1"/>
</dbReference>
<dbReference type="Proteomes" id="UP000307217">
    <property type="component" value="Unassembled WGS sequence"/>
</dbReference>
<accession>A0A5S3V5H4</accession>
<proteinExistence type="predicted"/>
<reference evidence="3" key="3">
    <citation type="submission" date="2019-09" db="EMBL/GenBank/DDBJ databases">
        <title>Co-occurence of chitin degradation, pigmentation and bioactivity in marine Pseudoalteromonas.</title>
        <authorList>
            <person name="Sonnenschein E.C."/>
            <person name="Bech P.K."/>
        </authorList>
    </citation>
    <scope>NUCLEOTIDE SEQUENCE</scope>
    <source>
        <strain evidence="3">S3790</strain>
    </source>
</reference>
<dbReference type="SUPFAM" id="SSF141868">
    <property type="entry name" value="EAL domain-like"/>
    <property type="match status" value="1"/>
</dbReference>